<dbReference type="GO" id="GO:0002098">
    <property type="term" value="P:tRNA wobble uridine modification"/>
    <property type="evidence" value="ECO:0007669"/>
    <property type="project" value="TreeGrafter"/>
</dbReference>
<dbReference type="InterPro" id="IPR031168">
    <property type="entry name" value="G_TrmE"/>
</dbReference>
<evidence type="ECO:0000259" key="9">
    <source>
        <dbReference type="PROSITE" id="PS51709"/>
    </source>
</evidence>
<comment type="similarity">
    <text evidence="1 8">Belongs to the TRAFAC class TrmE-Era-EngA-EngB-Septin-like GTPase superfamily. TrmE GTPase family.</text>
</comment>
<keyword evidence="2 8" id="KW-0819">tRNA processing</keyword>
<protein>
    <recommendedName>
        <fullName evidence="8">tRNA modification GTPase MnmE</fullName>
        <ecNumber evidence="8">3.6.-.-</ecNumber>
    </recommendedName>
</protein>
<comment type="function">
    <text evidence="8">Exhibits a very high intrinsic GTPase hydrolysis rate. Involved in the addition of a carboxymethylaminomethyl (cmnm) group at the wobble position (U34) of certain tRNAs, forming tRNA-cmnm(5)s(2)U34.</text>
</comment>
<dbReference type="EMBL" id="LPWF01000026">
    <property type="protein sequence ID" value="ODR97322.1"/>
    <property type="molecule type" value="Genomic_DNA"/>
</dbReference>
<dbReference type="OrthoDB" id="9805918at2"/>
<evidence type="ECO:0000256" key="5">
    <source>
        <dbReference type="ARBA" id="ARBA00022842"/>
    </source>
</evidence>
<reference evidence="10 11" key="1">
    <citation type="journal article" date="2016" name="Environ. Microbiol.">
        <title>New Methyloceanibacter diversity from North Sea sediments includes methanotroph containing solely the soluble methane monooxygenase.</title>
        <authorList>
            <person name="Vekeman B."/>
            <person name="Kerckhof F.M."/>
            <person name="Cremers G."/>
            <person name="de Vos P."/>
            <person name="Vandamme P."/>
            <person name="Boon N."/>
            <person name="Op den Camp H.J."/>
            <person name="Heylen K."/>
        </authorList>
    </citation>
    <scope>NUCLEOTIDE SEQUENCE [LARGE SCALE GENOMIC DNA]</scope>
    <source>
        <strain evidence="10 11">R-67175</strain>
    </source>
</reference>
<keyword evidence="5 8" id="KW-0460">Magnesium</keyword>
<dbReference type="NCBIfam" id="NF003661">
    <property type="entry name" value="PRK05291.1-3"/>
    <property type="match status" value="1"/>
</dbReference>
<comment type="caution">
    <text evidence="8">Lacks conserved residue(s) required for the propagation of feature annotation.</text>
</comment>
<feature type="binding site" evidence="8">
    <location>
        <position position="117"/>
    </location>
    <ligand>
        <name>(6S)-5-formyl-5,6,7,8-tetrahydrofolate</name>
        <dbReference type="ChEBI" id="CHEBI:57457"/>
    </ligand>
</feature>
<dbReference type="GO" id="GO:0003924">
    <property type="term" value="F:GTPase activity"/>
    <property type="evidence" value="ECO:0007669"/>
    <property type="project" value="UniProtKB-UniRule"/>
</dbReference>
<dbReference type="InterPro" id="IPR004520">
    <property type="entry name" value="GTPase_MnmE"/>
</dbReference>
<comment type="cofactor">
    <cofactor evidence="8">
        <name>K(+)</name>
        <dbReference type="ChEBI" id="CHEBI:29103"/>
    </cofactor>
    <text evidence="8">Binds 1 potassium ion per subunit.</text>
</comment>
<comment type="caution">
    <text evidence="10">The sequence shown here is derived from an EMBL/GenBank/DDBJ whole genome shotgun (WGS) entry which is preliminary data.</text>
</comment>
<dbReference type="Pfam" id="PF12631">
    <property type="entry name" value="MnmE_helical"/>
    <property type="match status" value="1"/>
</dbReference>
<dbReference type="Gene3D" id="3.30.1360.120">
    <property type="entry name" value="Probable tRNA modification gtpase trme, domain 1"/>
    <property type="match status" value="1"/>
</dbReference>
<dbReference type="Gene3D" id="3.40.50.300">
    <property type="entry name" value="P-loop containing nucleotide triphosphate hydrolases"/>
    <property type="match status" value="1"/>
</dbReference>
<keyword evidence="8" id="KW-0963">Cytoplasm</keyword>
<evidence type="ECO:0000313" key="10">
    <source>
        <dbReference type="EMBL" id="ODR97322.1"/>
    </source>
</evidence>
<dbReference type="InterPro" id="IPR027266">
    <property type="entry name" value="TrmE/GcvT-like"/>
</dbReference>
<dbReference type="PRINTS" id="PR00326">
    <property type="entry name" value="GTP1OBG"/>
</dbReference>
<dbReference type="EC" id="3.6.-.-" evidence="8"/>
<dbReference type="SUPFAM" id="SSF52540">
    <property type="entry name" value="P-loop containing nucleoside triphosphate hydrolases"/>
    <property type="match status" value="1"/>
</dbReference>
<dbReference type="FunFam" id="3.30.1360.120:FF:000007">
    <property type="entry name" value="tRNA modification GTPase GTPBP3, mitochondrial"/>
    <property type="match status" value="1"/>
</dbReference>
<dbReference type="GO" id="GO:0005737">
    <property type="term" value="C:cytoplasm"/>
    <property type="evidence" value="ECO:0007669"/>
    <property type="project" value="UniProtKB-SubCell"/>
</dbReference>
<comment type="subcellular location">
    <subcellularLocation>
        <location evidence="8">Cytoplasm</location>
    </subcellularLocation>
</comment>
<dbReference type="AlphaFoldDB" id="A0A1E3VUW6"/>
<dbReference type="HAMAP" id="MF_00379">
    <property type="entry name" value="GTPase_MnmE"/>
    <property type="match status" value="1"/>
</dbReference>
<feature type="binding site" evidence="8">
    <location>
        <begin position="242"/>
        <end position="248"/>
    </location>
    <ligand>
        <name>GTP</name>
        <dbReference type="ChEBI" id="CHEBI:37565"/>
    </ligand>
</feature>
<dbReference type="InterPro" id="IPR005225">
    <property type="entry name" value="Small_GTP-bd"/>
</dbReference>
<dbReference type="Pfam" id="PF01926">
    <property type="entry name" value="MMR_HSR1"/>
    <property type="match status" value="1"/>
</dbReference>
<sequence>MTSDTTIVAPASGAGPAAVAVIRVSGPATRAVLETLCGGVPAPRRAALREIGRPLIDRGLVLWFPAPRSFTGEDMAELQVHGSRAVIQAVVEAVLGVAGTRLAEPGEFVRRAFESGKLDLTEVEGLADLIAAETEAQRRQALAQSEGSLRRLYEGWRAELVTAQALMEAGLDFADEADVVADVGTKADAIVTPLLEQIDKHLADRSGERLRDGLRIVIAGPPNAGKSSLMNALAKRDVAIVSEEAGTTRDVIEVHLDLGGLPVILADTAGIRAGIGAVEGEGIRRALARAEDADLVLWVIDATEPVWEPPAPLGHKNRINALNKRDVAPHYAHAAEAHACVPISAKTGAGLEALIGALGEIARAEIGGGGQAALTRTRHRVELVSARDALQRFVNHDLAPELKAEELRVAARHLGRLTGVIDVEEVLGAIFAEFCIGK</sequence>
<dbReference type="Proteomes" id="UP000094472">
    <property type="component" value="Unassembled WGS sequence"/>
</dbReference>
<feature type="binding site" evidence="8">
    <location>
        <begin position="267"/>
        <end position="270"/>
    </location>
    <ligand>
        <name>GTP</name>
        <dbReference type="ChEBI" id="CHEBI:37565"/>
    </ligand>
</feature>
<dbReference type="GO" id="GO:0030488">
    <property type="term" value="P:tRNA methylation"/>
    <property type="evidence" value="ECO:0007669"/>
    <property type="project" value="TreeGrafter"/>
</dbReference>
<gene>
    <name evidence="8" type="primary">mnmE</name>
    <name evidence="8" type="synonym">trmE</name>
    <name evidence="10" type="ORF">AUC69_11890</name>
</gene>
<dbReference type="GO" id="GO:0005525">
    <property type="term" value="F:GTP binding"/>
    <property type="evidence" value="ECO:0007669"/>
    <property type="project" value="UniProtKB-UniRule"/>
</dbReference>
<evidence type="ECO:0000256" key="2">
    <source>
        <dbReference type="ARBA" id="ARBA00022694"/>
    </source>
</evidence>
<feature type="binding site" evidence="8">
    <location>
        <position position="248"/>
    </location>
    <ligand>
        <name>Mg(2+)</name>
        <dbReference type="ChEBI" id="CHEBI:18420"/>
    </ligand>
</feature>
<dbReference type="PANTHER" id="PTHR42714:SF2">
    <property type="entry name" value="TRNA MODIFICATION GTPASE GTPBP3, MITOCHONDRIAL"/>
    <property type="match status" value="1"/>
</dbReference>
<dbReference type="RefSeq" id="WP_069441873.1">
    <property type="nucleotide sequence ID" value="NZ_LPWF01000026.1"/>
</dbReference>
<organism evidence="10 11">
    <name type="scientific">Methyloceanibacter superfactus</name>
    <dbReference type="NCBI Taxonomy" id="1774969"/>
    <lineage>
        <taxon>Bacteria</taxon>
        <taxon>Pseudomonadati</taxon>
        <taxon>Pseudomonadota</taxon>
        <taxon>Alphaproteobacteria</taxon>
        <taxon>Hyphomicrobiales</taxon>
        <taxon>Hyphomicrobiaceae</taxon>
        <taxon>Methyloceanibacter</taxon>
    </lineage>
</organism>
<evidence type="ECO:0000313" key="11">
    <source>
        <dbReference type="Proteomes" id="UP000094472"/>
    </source>
</evidence>
<dbReference type="NCBIfam" id="TIGR00231">
    <property type="entry name" value="small_GTP"/>
    <property type="match status" value="1"/>
</dbReference>
<dbReference type="PANTHER" id="PTHR42714">
    <property type="entry name" value="TRNA MODIFICATION GTPASE GTPBP3"/>
    <property type="match status" value="1"/>
</dbReference>
<keyword evidence="11" id="KW-1185">Reference proteome</keyword>
<feature type="binding site" evidence="8">
    <location>
        <position position="23"/>
    </location>
    <ligand>
        <name>(6S)-5-formyl-5,6,7,8-tetrahydrofolate</name>
        <dbReference type="ChEBI" id="CHEBI:57457"/>
    </ligand>
</feature>
<evidence type="ECO:0000256" key="3">
    <source>
        <dbReference type="ARBA" id="ARBA00022741"/>
    </source>
</evidence>
<dbReference type="CDD" id="cd04164">
    <property type="entry name" value="trmE"/>
    <property type="match status" value="1"/>
</dbReference>
<dbReference type="InterPro" id="IPR025867">
    <property type="entry name" value="MnmE_helical"/>
</dbReference>
<dbReference type="CDD" id="cd14858">
    <property type="entry name" value="TrmE_N"/>
    <property type="match status" value="1"/>
</dbReference>
<feature type="binding site" evidence="8">
    <location>
        <position position="227"/>
    </location>
    <ligand>
        <name>Mg(2+)</name>
        <dbReference type="ChEBI" id="CHEBI:18420"/>
    </ligand>
</feature>
<evidence type="ECO:0000256" key="6">
    <source>
        <dbReference type="ARBA" id="ARBA00022958"/>
    </source>
</evidence>
<name>A0A1E3VUW6_9HYPH</name>
<dbReference type="InterPro" id="IPR018948">
    <property type="entry name" value="GTP-bd_TrmE_N"/>
</dbReference>
<dbReference type="Gene3D" id="1.20.120.430">
    <property type="entry name" value="tRNA modification GTPase MnmE domain 2"/>
    <property type="match status" value="1"/>
</dbReference>
<keyword evidence="6 8" id="KW-0630">Potassium</keyword>
<dbReference type="InterPro" id="IPR027368">
    <property type="entry name" value="MnmE_dom2"/>
</dbReference>
<keyword evidence="4 8" id="KW-0378">Hydrolase</keyword>
<keyword evidence="8" id="KW-0479">Metal-binding</keyword>
<evidence type="ECO:0000256" key="8">
    <source>
        <dbReference type="HAMAP-Rule" id="MF_00379"/>
    </source>
</evidence>
<evidence type="ECO:0000256" key="1">
    <source>
        <dbReference type="ARBA" id="ARBA00011043"/>
    </source>
</evidence>
<comment type="subunit">
    <text evidence="8">Homodimer. Heterotetramer of two MnmE and two MnmG subunits.</text>
</comment>
<evidence type="ECO:0000256" key="7">
    <source>
        <dbReference type="ARBA" id="ARBA00023134"/>
    </source>
</evidence>
<accession>A0A1E3VUW6</accession>
<dbReference type="GO" id="GO:0046872">
    <property type="term" value="F:metal ion binding"/>
    <property type="evidence" value="ECO:0007669"/>
    <property type="project" value="UniProtKB-KW"/>
</dbReference>
<dbReference type="InterPro" id="IPR027417">
    <property type="entry name" value="P-loop_NTPase"/>
</dbReference>
<feature type="binding site" evidence="8">
    <location>
        <begin position="223"/>
        <end position="228"/>
    </location>
    <ligand>
        <name>GTP</name>
        <dbReference type="ChEBI" id="CHEBI:37565"/>
    </ligand>
</feature>
<keyword evidence="3 8" id="KW-0547">Nucleotide-binding</keyword>
<dbReference type="STRING" id="1774969.AUC69_11890"/>
<dbReference type="PROSITE" id="PS51709">
    <property type="entry name" value="G_TRME"/>
    <property type="match status" value="1"/>
</dbReference>
<feature type="binding site" evidence="8">
    <location>
        <position position="77"/>
    </location>
    <ligand>
        <name>(6S)-5-formyl-5,6,7,8-tetrahydrofolate</name>
        <dbReference type="ChEBI" id="CHEBI:57457"/>
    </ligand>
</feature>
<proteinExistence type="inferred from homology"/>
<feature type="binding site" evidence="8">
    <location>
        <position position="438"/>
    </location>
    <ligand>
        <name>(6S)-5-formyl-5,6,7,8-tetrahydrofolate</name>
        <dbReference type="ChEBI" id="CHEBI:57457"/>
    </ligand>
</feature>
<evidence type="ECO:0000256" key="4">
    <source>
        <dbReference type="ARBA" id="ARBA00022801"/>
    </source>
</evidence>
<keyword evidence="7 8" id="KW-0342">GTP-binding</keyword>
<dbReference type="InterPro" id="IPR006073">
    <property type="entry name" value="GTP-bd"/>
</dbReference>
<feature type="domain" description="TrmE-type G" evidence="9">
    <location>
        <begin position="213"/>
        <end position="363"/>
    </location>
</feature>
<dbReference type="Pfam" id="PF10396">
    <property type="entry name" value="TrmE_N"/>
    <property type="match status" value="1"/>
</dbReference>